<organism evidence="1 2">
    <name type="scientific">Popillia japonica</name>
    <name type="common">Japanese beetle</name>
    <dbReference type="NCBI Taxonomy" id="7064"/>
    <lineage>
        <taxon>Eukaryota</taxon>
        <taxon>Metazoa</taxon>
        <taxon>Ecdysozoa</taxon>
        <taxon>Arthropoda</taxon>
        <taxon>Hexapoda</taxon>
        <taxon>Insecta</taxon>
        <taxon>Pterygota</taxon>
        <taxon>Neoptera</taxon>
        <taxon>Endopterygota</taxon>
        <taxon>Coleoptera</taxon>
        <taxon>Polyphaga</taxon>
        <taxon>Scarabaeiformia</taxon>
        <taxon>Scarabaeidae</taxon>
        <taxon>Rutelinae</taxon>
        <taxon>Popillia</taxon>
    </lineage>
</organism>
<dbReference type="EMBL" id="JASPKY010000337">
    <property type="protein sequence ID" value="KAK9708079.1"/>
    <property type="molecule type" value="Genomic_DNA"/>
</dbReference>
<accession>A0AAW1JVD8</accession>
<dbReference type="AlphaFoldDB" id="A0AAW1JVD8"/>
<protein>
    <recommendedName>
        <fullName evidence="3">Regulatory protein zeste</fullName>
    </recommendedName>
</protein>
<reference evidence="1 2" key="1">
    <citation type="journal article" date="2024" name="BMC Genomics">
        <title>De novo assembly and annotation of Popillia japonica's genome with initial clues to its potential as an invasive pest.</title>
        <authorList>
            <person name="Cucini C."/>
            <person name="Boschi S."/>
            <person name="Funari R."/>
            <person name="Cardaioli E."/>
            <person name="Iannotti N."/>
            <person name="Marturano G."/>
            <person name="Paoli F."/>
            <person name="Bruttini M."/>
            <person name="Carapelli A."/>
            <person name="Frati F."/>
            <person name="Nardi F."/>
        </authorList>
    </citation>
    <scope>NUCLEOTIDE SEQUENCE [LARGE SCALE GENOMIC DNA]</scope>
    <source>
        <strain evidence="1">DMR45628</strain>
    </source>
</reference>
<comment type="caution">
    <text evidence="1">The sequence shown here is derived from an EMBL/GenBank/DDBJ whole genome shotgun (WGS) entry which is preliminary data.</text>
</comment>
<evidence type="ECO:0000313" key="1">
    <source>
        <dbReference type="EMBL" id="KAK9708079.1"/>
    </source>
</evidence>
<gene>
    <name evidence="1" type="ORF">QE152_g27456</name>
</gene>
<dbReference type="Proteomes" id="UP001458880">
    <property type="component" value="Unassembled WGS sequence"/>
</dbReference>
<keyword evidence="2" id="KW-1185">Reference proteome</keyword>
<evidence type="ECO:0008006" key="3">
    <source>
        <dbReference type="Google" id="ProtNLM"/>
    </source>
</evidence>
<name>A0AAW1JVD8_POPJA</name>
<proteinExistence type="predicted"/>
<sequence length="178" mass="20578">MEKKRERSSNFTCNEKVALINIIERYKTIIENKKKPTGRTVHSLKRFYENQKKIVRKVYAQEKRDTYYTTGGNTAKVFKKKPYHDVLLSIVNDKTVAGLQNKFDSMQKVSVVEDNESAISNDSNECCADASGSIMLTEEDLIEYEGIDIDEINTTEPSQTVEKNNWKKYKPEHLKETV</sequence>
<evidence type="ECO:0000313" key="2">
    <source>
        <dbReference type="Proteomes" id="UP001458880"/>
    </source>
</evidence>